<comment type="subcellular location">
    <subcellularLocation>
        <location evidence="1">Mitochondrion</location>
    </subcellularLocation>
</comment>
<accession>A0A9P5CS12</accession>
<evidence type="ECO:0000256" key="1">
    <source>
        <dbReference type="RuleBase" id="RU365099"/>
    </source>
</evidence>
<evidence type="ECO:0000313" key="3">
    <source>
        <dbReference type="Proteomes" id="UP000803844"/>
    </source>
</evidence>
<dbReference type="PANTHER" id="PTHR28055:SF1">
    <property type="entry name" value="ALTERED INHERITANCE OF MITOCHONDRIA PROTEIN 41, MITOCHONDRIAL"/>
    <property type="match status" value="1"/>
</dbReference>
<dbReference type="InterPro" id="IPR042184">
    <property type="entry name" value="YqeY/Aim41_N"/>
</dbReference>
<sequence>PPPLLSKLKADLKTAMRAKDAPRLSVLRNILAATTNAAKTSSPIRTDGQLIALMRKTARGNHEAREEALKASRQDLVEKEEAQIRVIDEYVAGTGVKVVEEEELRGIVEGVVREAKAGGKKQGEVMKELLGKNWDDEGKYVDKAVLSKIAKE</sequence>
<dbReference type="EMBL" id="MU032346">
    <property type="protein sequence ID" value="KAF3767675.1"/>
    <property type="molecule type" value="Genomic_DNA"/>
</dbReference>
<feature type="non-terminal residue" evidence="2">
    <location>
        <position position="1"/>
    </location>
</feature>
<dbReference type="Gene3D" id="1.10.1510.10">
    <property type="entry name" value="Uncharacterised protein YqeY/AIM41 PF09424, N-terminal domain"/>
    <property type="match status" value="1"/>
</dbReference>
<proteinExistence type="inferred from homology"/>
<evidence type="ECO:0000313" key="2">
    <source>
        <dbReference type="EMBL" id="KAF3767675.1"/>
    </source>
</evidence>
<comment type="caution">
    <text evidence="2">The sequence shown here is derived from an EMBL/GenBank/DDBJ whole genome shotgun (WGS) entry which is preliminary data.</text>
</comment>
<dbReference type="SUPFAM" id="SSF89095">
    <property type="entry name" value="GatB/YqeY motif"/>
    <property type="match status" value="1"/>
</dbReference>
<keyword evidence="1" id="KW-0496">Mitochondrion</keyword>
<organism evidence="2 3">
    <name type="scientific">Cryphonectria parasitica (strain ATCC 38755 / EP155)</name>
    <dbReference type="NCBI Taxonomy" id="660469"/>
    <lineage>
        <taxon>Eukaryota</taxon>
        <taxon>Fungi</taxon>
        <taxon>Dikarya</taxon>
        <taxon>Ascomycota</taxon>
        <taxon>Pezizomycotina</taxon>
        <taxon>Sordariomycetes</taxon>
        <taxon>Sordariomycetidae</taxon>
        <taxon>Diaporthales</taxon>
        <taxon>Cryphonectriaceae</taxon>
        <taxon>Cryphonectria-Endothia species complex</taxon>
        <taxon>Cryphonectria</taxon>
    </lineage>
</organism>
<comment type="similarity">
    <text evidence="1">Belongs to the AIM41 family.</text>
</comment>
<dbReference type="AlphaFoldDB" id="A0A9P5CS12"/>
<dbReference type="GO" id="GO:0005739">
    <property type="term" value="C:mitochondrion"/>
    <property type="evidence" value="ECO:0007669"/>
    <property type="project" value="UniProtKB-SubCell"/>
</dbReference>
<dbReference type="Proteomes" id="UP000803844">
    <property type="component" value="Unassembled WGS sequence"/>
</dbReference>
<dbReference type="InterPro" id="IPR019004">
    <property type="entry name" value="YqeY/Aim41"/>
</dbReference>
<keyword evidence="3" id="KW-1185">Reference proteome</keyword>
<dbReference type="OrthoDB" id="538640at2759"/>
<name>A0A9P5CS12_CRYP1</name>
<dbReference type="Pfam" id="PF09424">
    <property type="entry name" value="YqeY"/>
    <property type="match status" value="1"/>
</dbReference>
<reference evidence="2" key="1">
    <citation type="journal article" date="2020" name="Phytopathology">
        <title>Genome sequence of the chestnut blight fungus Cryphonectria parasitica EP155: A fundamental resource for an archetypical invasive plant pathogen.</title>
        <authorList>
            <person name="Crouch J.A."/>
            <person name="Dawe A."/>
            <person name="Aerts A."/>
            <person name="Barry K."/>
            <person name="Churchill A.C.L."/>
            <person name="Grimwood J."/>
            <person name="Hillman B."/>
            <person name="Milgroom M.G."/>
            <person name="Pangilinan J."/>
            <person name="Smith M."/>
            <person name="Salamov A."/>
            <person name="Schmutz J."/>
            <person name="Yadav J."/>
            <person name="Grigoriev I.V."/>
            <person name="Nuss D."/>
        </authorList>
    </citation>
    <scope>NUCLEOTIDE SEQUENCE</scope>
    <source>
        <strain evidence="2">EP155</strain>
    </source>
</reference>
<dbReference type="InterPro" id="IPR003789">
    <property type="entry name" value="Asn/Gln_tRNA_amidoTrase-B-like"/>
</dbReference>
<protein>
    <recommendedName>
        <fullName evidence="1">Altered inheritance of mitochondria protein 41</fullName>
    </recommendedName>
</protein>
<feature type="non-terminal residue" evidence="2">
    <location>
        <position position="152"/>
    </location>
</feature>
<dbReference type="PANTHER" id="PTHR28055">
    <property type="entry name" value="ALTERED INHERITANCE OF MITOCHONDRIA PROTEIN 41, MITOCHONDRIAL"/>
    <property type="match status" value="1"/>
</dbReference>
<gene>
    <name evidence="1" type="primary">AIM41</name>
    <name evidence="2" type="ORF">M406DRAFT_223432</name>
</gene>
<dbReference type="GO" id="GO:0016884">
    <property type="term" value="F:carbon-nitrogen ligase activity, with glutamine as amido-N-donor"/>
    <property type="evidence" value="ECO:0007669"/>
    <property type="project" value="UniProtKB-UniRule"/>
</dbReference>